<feature type="domain" description="Metallo-beta-lactamase" evidence="2">
    <location>
        <begin position="43"/>
        <end position="157"/>
    </location>
</feature>
<sequence length="224" mass="24463">MRLASQYILVVMRQVQALKITTLAENLVQAGGLGQWGLSFLLELIDSKGEKRKVVFDTGSNKEAFLHNVKFLKVDLRDVDCVVISHGHGDHTAATVEVVQATGGTKVYGHPHTFLSRFSENKEGKRRRGGPPKGEGLEEIERAGGDVVLSADPIEIVQGLWTTGQVERVTSFERISPPRSGGKRIIIVNGEEIDDQILDDQALWMDIKNVGPFVITGCAHAGLV</sequence>
<accession>X0YP79</accession>
<organism evidence="3">
    <name type="scientific">marine sediment metagenome</name>
    <dbReference type="NCBI Taxonomy" id="412755"/>
    <lineage>
        <taxon>unclassified sequences</taxon>
        <taxon>metagenomes</taxon>
        <taxon>ecological metagenomes</taxon>
    </lineage>
</organism>
<dbReference type="Gene3D" id="3.60.15.10">
    <property type="entry name" value="Ribonuclease Z/Hydroxyacylglutathione hydrolase-like"/>
    <property type="match status" value="1"/>
</dbReference>
<gene>
    <name evidence="3" type="ORF">S01H1_65620</name>
</gene>
<evidence type="ECO:0000259" key="2">
    <source>
        <dbReference type="Pfam" id="PF00753"/>
    </source>
</evidence>
<dbReference type="PANTHER" id="PTHR13754:SF18">
    <property type="entry name" value="7,8-DIHYDROPTERIN-6-METHYL-4-(BETA-D-RIBOFURANOSYL)-AMINOBENZENE-5'-PHOSPHATE SYNTHASE"/>
    <property type="match status" value="1"/>
</dbReference>
<dbReference type="Pfam" id="PF00753">
    <property type="entry name" value="Lactamase_B"/>
    <property type="match status" value="1"/>
</dbReference>
<dbReference type="AlphaFoldDB" id="X0YP79"/>
<reference evidence="3" key="1">
    <citation type="journal article" date="2014" name="Front. Microbiol.">
        <title>High frequency of phylogenetically diverse reductive dehalogenase-homologous genes in deep subseafloor sedimentary metagenomes.</title>
        <authorList>
            <person name="Kawai M."/>
            <person name="Futagami T."/>
            <person name="Toyoda A."/>
            <person name="Takaki Y."/>
            <person name="Nishi S."/>
            <person name="Hori S."/>
            <person name="Arai W."/>
            <person name="Tsubouchi T."/>
            <person name="Morono Y."/>
            <person name="Uchiyama I."/>
            <person name="Ito T."/>
            <person name="Fujiyama A."/>
            <person name="Inagaki F."/>
            <person name="Takami H."/>
        </authorList>
    </citation>
    <scope>NUCLEOTIDE SEQUENCE</scope>
    <source>
        <strain evidence="3">Expedition CK06-06</strain>
    </source>
</reference>
<dbReference type="InterPro" id="IPR001279">
    <property type="entry name" value="Metallo-B-lactamas"/>
</dbReference>
<dbReference type="InterPro" id="IPR036866">
    <property type="entry name" value="RibonucZ/Hydroxyglut_hydro"/>
</dbReference>
<dbReference type="GO" id="GO:0016740">
    <property type="term" value="F:transferase activity"/>
    <property type="evidence" value="ECO:0007669"/>
    <property type="project" value="TreeGrafter"/>
</dbReference>
<dbReference type="EMBL" id="BARS01043330">
    <property type="protein sequence ID" value="GAG38516.1"/>
    <property type="molecule type" value="Genomic_DNA"/>
</dbReference>
<feature type="non-terminal residue" evidence="3">
    <location>
        <position position="224"/>
    </location>
</feature>
<evidence type="ECO:0000256" key="1">
    <source>
        <dbReference type="SAM" id="MobiDB-lite"/>
    </source>
</evidence>
<name>X0YP79_9ZZZZ</name>
<proteinExistence type="predicted"/>
<evidence type="ECO:0000313" key="3">
    <source>
        <dbReference type="EMBL" id="GAG38516.1"/>
    </source>
</evidence>
<dbReference type="PANTHER" id="PTHR13754">
    <property type="entry name" value="METALLO-BETA-LACTAMASE SUPERFAMILY PROTEIN"/>
    <property type="match status" value="1"/>
</dbReference>
<protein>
    <recommendedName>
        <fullName evidence="2">Metallo-beta-lactamase domain-containing protein</fullName>
    </recommendedName>
</protein>
<feature type="region of interest" description="Disordered" evidence="1">
    <location>
        <begin position="119"/>
        <end position="138"/>
    </location>
</feature>
<dbReference type="InterPro" id="IPR052926">
    <property type="entry name" value="Metallo-beta-lactamase_dom"/>
</dbReference>
<dbReference type="CDD" id="cd07713">
    <property type="entry name" value="DHPS-like_MBL-fold"/>
    <property type="match status" value="1"/>
</dbReference>
<comment type="caution">
    <text evidence="3">The sequence shown here is derived from an EMBL/GenBank/DDBJ whole genome shotgun (WGS) entry which is preliminary data.</text>
</comment>
<dbReference type="InterPro" id="IPR041712">
    <property type="entry name" value="DHPS-like_MBL-fold"/>
</dbReference>
<dbReference type="SUPFAM" id="SSF56281">
    <property type="entry name" value="Metallo-hydrolase/oxidoreductase"/>
    <property type="match status" value="1"/>
</dbReference>